<dbReference type="OrthoDB" id="2730244at2"/>
<gene>
    <name evidence="1" type="ordered locus">Clocel_2055</name>
</gene>
<evidence type="ECO:0000313" key="2">
    <source>
        <dbReference type="Proteomes" id="UP000002730"/>
    </source>
</evidence>
<dbReference type="Proteomes" id="UP000002730">
    <property type="component" value="Chromosome"/>
</dbReference>
<dbReference type="EMBL" id="CP002160">
    <property type="protein sequence ID" value="ADL51798.1"/>
    <property type="molecule type" value="Genomic_DNA"/>
</dbReference>
<dbReference type="eggNOG" id="COG4783">
    <property type="taxonomic scope" value="Bacteria"/>
</dbReference>
<name>D9SM67_CLOC7</name>
<accession>D9SM67</accession>
<dbReference type="AlphaFoldDB" id="D9SM67"/>
<reference evidence="1 2" key="1">
    <citation type="submission" date="2010-08" db="EMBL/GenBank/DDBJ databases">
        <title>Complete sequence of Clostridium cellulovorans 743B.</title>
        <authorList>
            <consortium name="US DOE Joint Genome Institute"/>
            <person name="Lucas S."/>
            <person name="Copeland A."/>
            <person name="Lapidus A."/>
            <person name="Cheng J.-F."/>
            <person name="Bruce D."/>
            <person name="Goodwin L."/>
            <person name="Pitluck S."/>
            <person name="Chertkov O."/>
            <person name="Detter J.C."/>
            <person name="Han C."/>
            <person name="Tapia R."/>
            <person name="Land M."/>
            <person name="Hauser L."/>
            <person name="Chang Y.-J."/>
            <person name="Jeffries C."/>
            <person name="Kyrpides N."/>
            <person name="Ivanova N."/>
            <person name="Mikhailova N."/>
            <person name="Hemme C.L."/>
            <person name="Woyke T."/>
        </authorList>
    </citation>
    <scope>NUCLEOTIDE SEQUENCE [LARGE SCALE GENOMIC DNA]</scope>
    <source>
        <strain evidence="2">ATCC 35296 / DSM 3052 / OCM 3 / 743B</strain>
    </source>
</reference>
<dbReference type="Gene3D" id="1.25.40.10">
    <property type="entry name" value="Tetratricopeptide repeat domain"/>
    <property type="match status" value="1"/>
</dbReference>
<dbReference type="RefSeq" id="WP_010076983.1">
    <property type="nucleotide sequence ID" value="NC_014393.1"/>
</dbReference>
<sequence length="280" mass="32647">MFNEAEKAFNIENYEDVYEYLKTADSVVPKFLLMLGISCFFTGRFQESNKILSKVLFLKNIEQNHRPLSEEKIISDGKRLYKLLERMEINKIKLPYTFDEPIPQSIERANESYVELDQFKIIMLQSGTTAGEQKISEFLDSLKLNLKSSDSEKRASANFNLAQYLNIRGEDEESIIYYLDSITYGPNKALHYGYLAQTLLKLNKQNYIVATYSRRALDLDPTNARWHFIHGIACNNLGRNFHKSFLNTSTFEFQRALNCCRSEQLSLRKTIEQTMHKLNQ</sequence>
<protein>
    <submittedName>
        <fullName evidence="1">Uncharacterized protein</fullName>
    </submittedName>
</protein>
<dbReference type="InterPro" id="IPR011990">
    <property type="entry name" value="TPR-like_helical_dom_sf"/>
</dbReference>
<dbReference type="SUPFAM" id="SSF48452">
    <property type="entry name" value="TPR-like"/>
    <property type="match status" value="1"/>
</dbReference>
<dbReference type="STRING" id="573061.Clocel_2055"/>
<proteinExistence type="predicted"/>
<organism evidence="1 2">
    <name type="scientific">Clostridium cellulovorans (strain ATCC 35296 / DSM 3052 / OCM 3 / 743B)</name>
    <dbReference type="NCBI Taxonomy" id="573061"/>
    <lineage>
        <taxon>Bacteria</taxon>
        <taxon>Bacillati</taxon>
        <taxon>Bacillota</taxon>
        <taxon>Clostridia</taxon>
        <taxon>Eubacteriales</taxon>
        <taxon>Clostridiaceae</taxon>
        <taxon>Clostridium</taxon>
    </lineage>
</organism>
<dbReference type="HOGENOM" id="CLU_1188806_0_0_9"/>
<dbReference type="KEGG" id="ccb:Clocel_2055"/>
<keyword evidence="2" id="KW-1185">Reference proteome</keyword>
<evidence type="ECO:0000313" key="1">
    <source>
        <dbReference type="EMBL" id="ADL51798.1"/>
    </source>
</evidence>